<protein>
    <submittedName>
        <fullName evidence="1">Uncharacterized protein</fullName>
    </submittedName>
</protein>
<keyword evidence="2" id="KW-1185">Reference proteome</keyword>
<reference evidence="1 2" key="1">
    <citation type="journal article" date="2020" name="ISME J.">
        <title>Uncovering the hidden diversity of litter-decomposition mechanisms in mushroom-forming fungi.</title>
        <authorList>
            <person name="Floudas D."/>
            <person name="Bentzer J."/>
            <person name="Ahren D."/>
            <person name="Johansson T."/>
            <person name="Persson P."/>
            <person name="Tunlid A."/>
        </authorList>
    </citation>
    <scope>NUCLEOTIDE SEQUENCE [LARGE SCALE GENOMIC DNA]</scope>
    <source>
        <strain evidence="1 2">CBS 661.87</strain>
    </source>
</reference>
<dbReference type="Proteomes" id="UP000565441">
    <property type="component" value="Unassembled WGS sequence"/>
</dbReference>
<accession>A0A8H5LRG8</accession>
<dbReference type="EMBL" id="JAACJP010000077">
    <property type="protein sequence ID" value="KAF5366681.1"/>
    <property type="molecule type" value="Genomic_DNA"/>
</dbReference>
<evidence type="ECO:0000313" key="2">
    <source>
        <dbReference type="Proteomes" id="UP000565441"/>
    </source>
</evidence>
<dbReference type="AlphaFoldDB" id="A0A8H5LRG8"/>
<organism evidence="1 2">
    <name type="scientific">Tricholomella constricta</name>
    <dbReference type="NCBI Taxonomy" id="117010"/>
    <lineage>
        <taxon>Eukaryota</taxon>
        <taxon>Fungi</taxon>
        <taxon>Dikarya</taxon>
        <taxon>Basidiomycota</taxon>
        <taxon>Agaricomycotina</taxon>
        <taxon>Agaricomycetes</taxon>
        <taxon>Agaricomycetidae</taxon>
        <taxon>Agaricales</taxon>
        <taxon>Tricholomatineae</taxon>
        <taxon>Lyophyllaceae</taxon>
        <taxon>Tricholomella</taxon>
    </lineage>
</organism>
<proteinExistence type="predicted"/>
<name>A0A8H5LRG8_9AGAR</name>
<evidence type="ECO:0000313" key="1">
    <source>
        <dbReference type="EMBL" id="KAF5366681.1"/>
    </source>
</evidence>
<sequence>MQTWSRTTVFFQGALSQDAAPSLRVPHVHTSDLLVPRCLLSLGPHSISATTVVSNDDAIAQMACSPSAAKLVAPHDLTMSMPITSCIVLGVLFQHTDSGARLVFTSEQGIPTVLAITIPLHTNLAAPALPPSSPPSSLPVRLSVALTSIIEPICFHPTGAVIVLAEEPVKIVSPAMYTFTVVQSLKPLSNAILDTVSPS</sequence>
<comment type="caution">
    <text evidence="1">The sequence shown here is derived from an EMBL/GenBank/DDBJ whole genome shotgun (WGS) entry which is preliminary data.</text>
</comment>
<gene>
    <name evidence="1" type="ORF">D9615_010640</name>
</gene>